<feature type="domain" description="DDE-1" evidence="2">
    <location>
        <begin position="92"/>
        <end position="228"/>
    </location>
</feature>
<gene>
    <name evidence="3" type="ORF">RR48_06944</name>
</gene>
<dbReference type="InterPro" id="IPR050863">
    <property type="entry name" value="CenT-Element_Derived"/>
</dbReference>
<feature type="region of interest" description="Disordered" evidence="1">
    <location>
        <begin position="338"/>
        <end position="392"/>
    </location>
</feature>
<reference evidence="3 4" key="1">
    <citation type="journal article" date="2015" name="Nat. Commun.">
        <title>Outbred genome sequencing and CRISPR/Cas9 gene editing in butterflies.</title>
        <authorList>
            <person name="Li X."/>
            <person name="Fan D."/>
            <person name="Zhang W."/>
            <person name="Liu G."/>
            <person name="Zhang L."/>
            <person name="Zhao L."/>
            <person name="Fang X."/>
            <person name="Chen L."/>
            <person name="Dong Y."/>
            <person name="Chen Y."/>
            <person name="Ding Y."/>
            <person name="Zhao R."/>
            <person name="Feng M."/>
            <person name="Zhu Y."/>
            <person name="Feng Y."/>
            <person name="Jiang X."/>
            <person name="Zhu D."/>
            <person name="Xiang H."/>
            <person name="Feng X."/>
            <person name="Li S."/>
            <person name="Wang J."/>
            <person name="Zhang G."/>
            <person name="Kronforst M.R."/>
            <person name="Wang W."/>
        </authorList>
    </citation>
    <scope>NUCLEOTIDE SEQUENCE [LARGE SCALE GENOMIC DNA]</scope>
    <source>
        <strain evidence="3">Ya'a_city_454_Pm</strain>
        <tissue evidence="3">Whole body</tissue>
    </source>
</reference>
<protein>
    <submittedName>
        <fullName evidence="3">Pogo transposable element with KRAB domain</fullName>
    </submittedName>
</protein>
<proteinExistence type="predicted"/>
<dbReference type="GO" id="GO:0003677">
    <property type="term" value="F:DNA binding"/>
    <property type="evidence" value="ECO:0007669"/>
    <property type="project" value="TreeGrafter"/>
</dbReference>
<dbReference type="PANTHER" id="PTHR19303">
    <property type="entry name" value="TRANSPOSON"/>
    <property type="match status" value="1"/>
</dbReference>
<dbReference type="InParanoid" id="A0A194R9L2"/>
<dbReference type="EMBL" id="KQ460500">
    <property type="protein sequence ID" value="KPJ14194.1"/>
    <property type="molecule type" value="Genomic_DNA"/>
</dbReference>
<dbReference type="PANTHER" id="PTHR19303:SF57">
    <property type="entry name" value="HTH CENPB-TYPE DOMAIN-CONTAINING PROTEIN"/>
    <property type="match status" value="1"/>
</dbReference>
<dbReference type="Pfam" id="PF03184">
    <property type="entry name" value="DDE_1"/>
    <property type="match status" value="1"/>
</dbReference>
<feature type="compositionally biased region" description="Basic and acidic residues" evidence="1">
    <location>
        <begin position="372"/>
        <end position="390"/>
    </location>
</feature>
<accession>A0A194R9L2</accession>
<dbReference type="Gene3D" id="3.30.420.10">
    <property type="entry name" value="Ribonuclease H-like superfamily/Ribonuclease H"/>
    <property type="match status" value="1"/>
</dbReference>
<dbReference type="InterPro" id="IPR036397">
    <property type="entry name" value="RNaseH_sf"/>
</dbReference>
<sequence>MPGPDFAKSFLNRHSDKISQRVSQNIKRNRAAVSPDVIKEYFTQLKISISDVPIDNIVNYDETNLADDPGRKKILTKRGTKYPERVMNHSKSAVSIMMACTAAGEMLPPYVVYKAQNLYDTWTKSGPNGSRYNRSPSGWFDSNIFEDWVTTIILPFFENKPGKKCMVGDNLSSHLSIDLIKKCQERDIHFIFLPANSTHLTQPLDVAFFRPMKIAWRNIILQWKKTDGRNQAAIPKGCFPKLLSKLMDSLSENGPANILSGFRKTGIHPFNPSEVLNKLPDWDNRHQENEAVDETVLDFLKEMRYGTGGIVEPKKKKKLLVQAGKSVLCSSDDSYIENNPEYLPTSVPKERNTSQTDKKITIGKGKGKGKKSKTDDKSQKNNPPENRDDQVIASSSYVNTPTIQPANSPDEVASCLYNNNPFEIMPVIFEEDLDGIELSETVPNNDEAGNRIQEKATKIEIISNKVLSNEELKKILSNKPVTSTEINGSSRPSYYKNDSDILKDLMDLE</sequence>
<evidence type="ECO:0000259" key="2">
    <source>
        <dbReference type="Pfam" id="PF03184"/>
    </source>
</evidence>
<dbReference type="AlphaFoldDB" id="A0A194R9L2"/>
<dbReference type="Proteomes" id="UP000053240">
    <property type="component" value="Unassembled WGS sequence"/>
</dbReference>
<keyword evidence="4" id="KW-1185">Reference proteome</keyword>
<organism evidence="3 4">
    <name type="scientific">Papilio machaon</name>
    <name type="common">Old World swallowtail butterfly</name>
    <dbReference type="NCBI Taxonomy" id="76193"/>
    <lineage>
        <taxon>Eukaryota</taxon>
        <taxon>Metazoa</taxon>
        <taxon>Ecdysozoa</taxon>
        <taxon>Arthropoda</taxon>
        <taxon>Hexapoda</taxon>
        <taxon>Insecta</taxon>
        <taxon>Pterygota</taxon>
        <taxon>Neoptera</taxon>
        <taxon>Endopterygota</taxon>
        <taxon>Lepidoptera</taxon>
        <taxon>Glossata</taxon>
        <taxon>Ditrysia</taxon>
        <taxon>Papilionoidea</taxon>
        <taxon>Papilionidae</taxon>
        <taxon>Papilioninae</taxon>
        <taxon>Papilio</taxon>
    </lineage>
</organism>
<dbReference type="GO" id="GO:0005634">
    <property type="term" value="C:nucleus"/>
    <property type="evidence" value="ECO:0007669"/>
    <property type="project" value="TreeGrafter"/>
</dbReference>
<dbReference type="InterPro" id="IPR004875">
    <property type="entry name" value="DDE_SF_endonuclease_dom"/>
</dbReference>
<name>A0A194R9L2_PAPMA</name>
<evidence type="ECO:0000313" key="3">
    <source>
        <dbReference type="EMBL" id="KPJ14194.1"/>
    </source>
</evidence>
<feature type="compositionally biased region" description="Basic and acidic residues" evidence="1">
    <location>
        <begin position="348"/>
        <end position="360"/>
    </location>
</feature>
<evidence type="ECO:0000313" key="4">
    <source>
        <dbReference type="Proteomes" id="UP000053240"/>
    </source>
</evidence>
<evidence type="ECO:0000256" key="1">
    <source>
        <dbReference type="SAM" id="MobiDB-lite"/>
    </source>
</evidence>